<gene>
    <name evidence="1" type="ORF">HPB49_014548</name>
</gene>
<keyword evidence="2" id="KW-1185">Reference proteome</keyword>
<organism evidence="1 2">
    <name type="scientific">Dermacentor silvarum</name>
    <name type="common">Tick</name>
    <dbReference type="NCBI Taxonomy" id="543639"/>
    <lineage>
        <taxon>Eukaryota</taxon>
        <taxon>Metazoa</taxon>
        <taxon>Ecdysozoa</taxon>
        <taxon>Arthropoda</taxon>
        <taxon>Chelicerata</taxon>
        <taxon>Arachnida</taxon>
        <taxon>Acari</taxon>
        <taxon>Parasitiformes</taxon>
        <taxon>Ixodida</taxon>
        <taxon>Ixodoidea</taxon>
        <taxon>Ixodidae</taxon>
        <taxon>Rhipicephalinae</taxon>
        <taxon>Dermacentor</taxon>
    </lineage>
</organism>
<evidence type="ECO:0000313" key="2">
    <source>
        <dbReference type="Proteomes" id="UP000821865"/>
    </source>
</evidence>
<dbReference type="Proteomes" id="UP000821865">
    <property type="component" value="Chromosome 2"/>
</dbReference>
<name>A0ACB8DDX5_DERSI</name>
<reference evidence="1" key="1">
    <citation type="submission" date="2020-05" db="EMBL/GenBank/DDBJ databases">
        <title>Large-scale comparative analyses of tick genomes elucidate their genetic diversity and vector capacities.</title>
        <authorList>
            <person name="Jia N."/>
            <person name="Wang J."/>
            <person name="Shi W."/>
            <person name="Du L."/>
            <person name="Sun Y."/>
            <person name="Zhan W."/>
            <person name="Jiang J."/>
            <person name="Wang Q."/>
            <person name="Zhang B."/>
            <person name="Ji P."/>
            <person name="Sakyi L.B."/>
            <person name="Cui X."/>
            <person name="Yuan T."/>
            <person name="Jiang B."/>
            <person name="Yang W."/>
            <person name="Lam T.T.-Y."/>
            <person name="Chang Q."/>
            <person name="Ding S."/>
            <person name="Wang X."/>
            <person name="Zhu J."/>
            <person name="Ruan X."/>
            <person name="Zhao L."/>
            <person name="Wei J."/>
            <person name="Que T."/>
            <person name="Du C."/>
            <person name="Cheng J."/>
            <person name="Dai P."/>
            <person name="Han X."/>
            <person name="Huang E."/>
            <person name="Gao Y."/>
            <person name="Liu J."/>
            <person name="Shao H."/>
            <person name="Ye R."/>
            <person name="Li L."/>
            <person name="Wei W."/>
            <person name="Wang X."/>
            <person name="Wang C."/>
            <person name="Yang T."/>
            <person name="Huo Q."/>
            <person name="Li W."/>
            <person name="Guo W."/>
            <person name="Chen H."/>
            <person name="Zhou L."/>
            <person name="Ni X."/>
            <person name="Tian J."/>
            <person name="Zhou Y."/>
            <person name="Sheng Y."/>
            <person name="Liu T."/>
            <person name="Pan Y."/>
            <person name="Xia L."/>
            <person name="Li J."/>
            <person name="Zhao F."/>
            <person name="Cao W."/>
        </authorList>
    </citation>
    <scope>NUCLEOTIDE SEQUENCE</scope>
    <source>
        <strain evidence="1">Dsil-2018</strain>
    </source>
</reference>
<evidence type="ECO:0000313" key="1">
    <source>
        <dbReference type="EMBL" id="KAH7966218.1"/>
    </source>
</evidence>
<comment type="caution">
    <text evidence="1">The sequence shown here is derived from an EMBL/GenBank/DDBJ whole genome shotgun (WGS) entry which is preliminary data.</text>
</comment>
<dbReference type="EMBL" id="CM023471">
    <property type="protein sequence ID" value="KAH7966218.1"/>
    <property type="molecule type" value="Genomic_DNA"/>
</dbReference>
<protein>
    <submittedName>
        <fullName evidence="1">Uncharacterized protein</fullName>
    </submittedName>
</protein>
<accession>A0ACB8DDX5</accession>
<proteinExistence type="predicted"/>
<sequence>MGPSPTTSGMSNAMKERLIHEASLLSSKQHMASLIIGEASIKPKCIYDRKADAVFGLKDKPESSMANPPIRSPCQESPLLCSAWYDESVQNSVLLLLHEAAKW</sequence>